<dbReference type="STRING" id="188477.A0A433U0P7"/>
<accession>A0A433U0P7</accession>
<evidence type="ECO:0000256" key="1">
    <source>
        <dbReference type="SAM" id="MobiDB-lite"/>
    </source>
</evidence>
<dbReference type="PANTHER" id="PTHR46957:SF3">
    <property type="entry name" value="CYTOKINE RECEPTOR"/>
    <property type="match status" value="1"/>
</dbReference>
<dbReference type="InterPro" id="IPR036116">
    <property type="entry name" value="FN3_sf"/>
</dbReference>
<sequence length="316" mass="35109">MAGILRLVILLYATVCAVLGSLDELKPRITYFGFRHSTAFLVNWEKPRKLNDNEIVRYEVATWMKNFEDQKMIVSTSPNKTSLVVMSLAPYTEYIVQVTAVTRMGRGPPSDPSPVLTDTAPPTTPLGLTISQITPRSVSLQWEQPEIFYRSIDSYEVELFSGGLPLRTLSTEDTKITVEDLTPGQDIVVRLCAVTKSVFGNANYEGESVQISLRTPLEAMTRSSEIPTTTSSEPPSTRVTTMPPGTTPTTTSRPRVVRGRKVESLASRTALAKLNWLRTGTRDQLAQARLANLQAEVAILQKIKLELEIAKLRRDL</sequence>
<dbReference type="OrthoDB" id="6107607at2759"/>
<keyword evidence="5" id="KW-1185">Reference proteome</keyword>
<evidence type="ECO:0000313" key="4">
    <source>
        <dbReference type="EMBL" id="RUS87377.1"/>
    </source>
</evidence>
<dbReference type="Proteomes" id="UP000271974">
    <property type="component" value="Unassembled WGS sequence"/>
</dbReference>
<feature type="compositionally biased region" description="Low complexity" evidence="1">
    <location>
        <begin position="221"/>
        <end position="253"/>
    </location>
</feature>
<dbReference type="GO" id="GO:0016020">
    <property type="term" value="C:membrane"/>
    <property type="evidence" value="ECO:0007669"/>
    <property type="project" value="UniProtKB-SubCell"/>
</dbReference>
<dbReference type="SMART" id="SM00060">
    <property type="entry name" value="FN3"/>
    <property type="match status" value="2"/>
</dbReference>
<dbReference type="InterPro" id="IPR013783">
    <property type="entry name" value="Ig-like_fold"/>
</dbReference>
<proteinExistence type="predicted"/>
<dbReference type="Pfam" id="PF00041">
    <property type="entry name" value="fn3"/>
    <property type="match status" value="2"/>
</dbReference>
<feature type="domain" description="Fibronectin type-III" evidence="3">
    <location>
        <begin position="124"/>
        <end position="219"/>
    </location>
</feature>
<evidence type="ECO:0000313" key="5">
    <source>
        <dbReference type="Proteomes" id="UP000271974"/>
    </source>
</evidence>
<gene>
    <name evidence="4" type="ORF">EGW08_004831</name>
</gene>
<dbReference type="InterPro" id="IPR003961">
    <property type="entry name" value="FN3_dom"/>
</dbReference>
<evidence type="ECO:0000259" key="3">
    <source>
        <dbReference type="PROSITE" id="PS50853"/>
    </source>
</evidence>
<reference evidence="4 5" key="1">
    <citation type="submission" date="2019-01" db="EMBL/GenBank/DDBJ databases">
        <title>A draft genome assembly of the solar-powered sea slug Elysia chlorotica.</title>
        <authorList>
            <person name="Cai H."/>
            <person name="Li Q."/>
            <person name="Fang X."/>
            <person name="Li J."/>
            <person name="Curtis N.E."/>
            <person name="Altenburger A."/>
            <person name="Shibata T."/>
            <person name="Feng M."/>
            <person name="Maeda T."/>
            <person name="Schwartz J.A."/>
            <person name="Shigenobu S."/>
            <person name="Lundholm N."/>
            <person name="Nishiyama T."/>
            <person name="Yang H."/>
            <person name="Hasebe M."/>
            <person name="Li S."/>
            <person name="Pierce S.K."/>
            <person name="Wang J."/>
        </authorList>
    </citation>
    <scope>NUCLEOTIDE SEQUENCE [LARGE SCALE GENOMIC DNA]</scope>
    <source>
        <strain evidence="4">EC2010</strain>
        <tissue evidence="4">Whole organism of an adult</tissue>
    </source>
</reference>
<feature type="chain" id="PRO_5019184205" description="Fibronectin type-III domain-containing protein" evidence="2">
    <location>
        <begin position="21"/>
        <end position="316"/>
    </location>
</feature>
<protein>
    <recommendedName>
        <fullName evidence="3">Fibronectin type-III domain-containing protein</fullName>
    </recommendedName>
</protein>
<organism evidence="4 5">
    <name type="scientific">Elysia chlorotica</name>
    <name type="common">Eastern emerald elysia</name>
    <name type="synonym">Sea slug</name>
    <dbReference type="NCBI Taxonomy" id="188477"/>
    <lineage>
        <taxon>Eukaryota</taxon>
        <taxon>Metazoa</taxon>
        <taxon>Spiralia</taxon>
        <taxon>Lophotrochozoa</taxon>
        <taxon>Mollusca</taxon>
        <taxon>Gastropoda</taxon>
        <taxon>Heterobranchia</taxon>
        <taxon>Euthyneura</taxon>
        <taxon>Panpulmonata</taxon>
        <taxon>Sacoglossa</taxon>
        <taxon>Placobranchoidea</taxon>
        <taxon>Plakobranchidae</taxon>
        <taxon>Elysia</taxon>
    </lineage>
</organism>
<dbReference type="PROSITE" id="PS50853">
    <property type="entry name" value="FN3"/>
    <property type="match status" value="2"/>
</dbReference>
<comment type="caution">
    <text evidence="4">The sequence shown here is derived from an EMBL/GenBank/DDBJ whole genome shotgun (WGS) entry which is preliminary data.</text>
</comment>
<keyword evidence="2" id="KW-0732">Signal</keyword>
<feature type="signal peptide" evidence="2">
    <location>
        <begin position="1"/>
        <end position="20"/>
    </location>
</feature>
<dbReference type="SUPFAM" id="SSF49265">
    <property type="entry name" value="Fibronectin type III"/>
    <property type="match status" value="1"/>
</dbReference>
<dbReference type="CDD" id="cd00063">
    <property type="entry name" value="FN3"/>
    <property type="match status" value="2"/>
</dbReference>
<dbReference type="Gene3D" id="2.60.40.10">
    <property type="entry name" value="Immunoglobulins"/>
    <property type="match status" value="2"/>
</dbReference>
<feature type="region of interest" description="Disordered" evidence="1">
    <location>
        <begin position="220"/>
        <end position="253"/>
    </location>
</feature>
<evidence type="ECO:0000256" key="2">
    <source>
        <dbReference type="SAM" id="SignalP"/>
    </source>
</evidence>
<dbReference type="AlphaFoldDB" id="A0A433U0P7"/>
<name>A0A433U0P7_ELYCH</name>
<dbReference type="InterPro" id="IPR050713">
    <property type="entry name" value="RTP_Phos/Ushers"/>
</dbReference>
<dbReference type="PANTHER" id="PTHR46957">
    <property type="entry name" value="CYTOKINE RECEPTOR"/>
    <property type="match status" value="1"/>
</dbReference>
<feature type="domain" description="Fibronectin type-III" evidence="3">
    <location>
        <begin position="26"/>
        <end position="122"/>
    </location>
</feature>
<dbReference type="EMBL" id="RQTK01000112">
    <property type="protein sequence ID" value="RUS87377.1"/>
    <property type="molecule type" value="Genomic_DNA"/>
</dbReference>